<feature type="region of interest" description="Disordered" evidence="1">
    <location>
        <begin position="689"/>
        <end position="754"/>
    </location>
</feature>
<feature type="compositionally biased region" description="Basic and acidic residues" evidence="1">
    <location>
        <begin position="739"/>
        <end position="750"/>
    </location>
</feature>
<dbReference type="PROSITE" id="PS00028">
    <property type="entry name" value="ZINC_FINGER_C2H2_1"/>
    <property type="match status" value="1"/>
</dbReference>
<organism evidence="3 4">
    <name type="scientific">Sander lucioperca</name>
    <name type="common">Pike-perch</name>
    <name type="synonym">Perca lucioperca</name>
    <dbReference type="NCBI Taxonomy" id="283035"/>
    <lineage>
        <taxon>Eukaryota</taxon>
        <taxon>Metazoa</taxon>
        <taxon>Chordata</taxon>
        <taxon>Craniata</taxon>
        <taxon>Vertebrata</taxon>
        <taxon>Euteleostomi</taxon>
        <taxon>Actinopterygii</taxon>
        <taxon>Neopterygii</taxon>
        <taxon>Teleostei</taxon>
        <taxon>Neoteleostei</taxon>
        <taxon>Acanthomorphata</taxon>
        <taxon>Eupercaria</taxon>
        <taxon>Perciformes</taxon>
        <taxon>Percoidei</taxon>
        <taxon>Percidae</taxon>
        <taxon>Luciopercinae</taxon>
        <taxon>Sander</taxon>
    </lineage>
</organism>
<evidence type="ECO:0000313" key="3">
    <source>
        <dbReference type="Ensembl" id="ENSSLUP00000016562.1"/>
    </source>
</evidence>
<keyword evidence="4" id="KW-1185">Reference proteome</keyword>
<proteinExistence type="predicted"/>
<dbReference type="Ensembl" id="ENSSLUT00000017102.1">
    <property type="protein sequence ID" value="ENSSLUP00000016562.1"/>
    <property type="gene ID" value="ENSSLUG00000007770.1"/>
</dbReference>
<feature type="compositionally biased region" description="Polar residues" evidence="1">
    <location>
        <begin position="696"/>
        <end position="705"/>
    </location>
</feature>
<dbReference type="AlphaFoldDB" id="A0A8C9XZK2"/>
<feature type="compositionally biased region" description="Polar residues" evidence="1">
    <location>
        <begin position="182"/>
        <end position="202"/>
    </location>
</feature>
<feature type="compositionally biased region" description="Basic and acidic residues" evidence="1">
    <location>
        <begin position="370"/>
        <end position="401"/>
    </location>
</feature>
<reference evidence="3" key="2">
    <citation type="submission" date="2025-09" db="UniProtKB">
        <authorList>
            <consortium name="Ensembl"/>
        </authorList>
    </citation>
    <scope>IDENTIFICATION</scope>
</reference>
<name>A0A8C9XZK2_SANLU</name>
<feature type="region of interest" description="Disordered" evidence="1">
    <location>
        <begin position="182"/>
        <end position="237"/>
    </location>
</feature>
<gene>
    <name evidence="3" type="primary">si:ch211-13c6.2</name>
</gene>
<feature type="compositionally biased region" description="Pro residues" evidence="1">
    <location>
        <begin position="222"/>
        <end position="232"/>
    </location>
</feature>
<feature type="compositionally biased region" description="Basic and acidic residues" evidence="1">
    <location>
        <begin position="498"/>
        <end position="509"/>
    </location>
</feature>
<protein>
    <submittedName>
        <fullName evidence="3">Uncharacterized LOC116066924</fullName>
    </submittedName>
</protein>
<evidence type="ECO:0000313" key="4">
    <source>
        <dbReference type="Proteomes" id="UP000694568"/>
    </source>
</evidence>
<dbReference type="GeneTree" id="ENSGT00940000170761"/>
<feature type="region of interest" description="Disordered" evidence="1">
    <location>
        <begin position="429"/>
        <end position="518"/>
    </location>
</feature>
<feature type="region of interest" description="Disordered" evidence="1">
    <location>
        <begin position="610"/>
        <end position="634"/>
    </location>
</feature>
<reference evidence="3" key="1">
    <citation type="submission" date="2025-08" db="UniProtKB">
        <authorList>
            <consortium name="Ensembl"/>
        </authorList>
    </citation>
    <scope>IDENTIFICATION</scope>
</reference>
<evidence type="ECO:0000256" key="1">
    <source>
        <dbReference type="SAM" id="MobiDB-lite"/>
    </source>
</evidence>
<evidence type="ECO:0000259" key="2">
    <source>
        <dbReference type="PROSITE" id="PS00028"/>
    </source>
</evidence>
<dbReference type="GeneID" id="116066924"/>
<dbReference type="OrthoDB" id="5877502at2759"/>
<dbReference type="RefSeq" id="XP_031178996.1">
    <property type="nucleotide sequence ID" value="XM_031323136.2"/>
</dbReference>
<feature type="region of interest" description="Disordered" evidence="1">
    <location>
        <begin position="349"/>
        <end position="417"/>
    </location>
</feature>
<dbReference type="InterPro" id="IPR013087">
    <property type="entry name" value="Znf_C2H2_type"/>
</dbReference>
<feature type="compositionally biased region" description="Basic and acidic residues" evidence="1">
    <location>
        <begin position="208"/>
        <end position="219"/>
    </location>
</feature>
<feature type="compositionally biased region" description="Basic and acidic residues" evidence="1">
    <location>
        <begin position="621"/>
        <end position="634"/>
    </location>
</feature>
<accession>A0A8C9XZK2</accession>
<feature type="region of interest" description="Disordered" evidence="1">
    <location>
        <begin position="286"/>
        <end position="335"/>
    </location>
</feature>
<dbReference type="Proteomes" id="UP000694568">
    <property type="component" value="Unplaced"/>
</dbReference>
<sequence length="770" mass="90097">MDTNLETPYEDEAQFIECTVCDKSISGDTLYKIHLTTPGHIKKEDALVAAGLAVRHHCVPVFEDILQYLDYMKLDEPIIGLNYLDELPCNDLQAGPRYTCRLCHQNANLPEMVRHVIGRKHRQKYVELKRPDLVTWNKQSIITHGGKIIRARAEIIERQDGRGTPTLMAKKGIEGKLNISRVPQRQKQNRGRNISQSLTQRDVPSHLPELKDYQDEYSHPGRYPPNTPPFHPENPYMLNRDRSMYQQEDTLSSDRMEEELWRDNYRESDVGRREYMDPDYRTEYEEEYVEDPQRRRAVRETGGVPRYDSREEMPHGQAQHGESYPEEAPPYRRPYPERDQLKEFFSEEVRRGRVRSAECQPLQPVYPEGDEQRWSLDRVSGRHDSMNRADRQGSSEPEAKRRSFPTPMESDRSRDHLFNVINDYCHEMGEPHREEAVANPGPSRTGPPTSQRREEATRAISDIPEPFRRFLKGSANNEGRGKRKRKSRFSDATAEEVETTKEMFSEEYRPPNPKFGGRLRPVSVPLGPEMHGTQHPDFYMESQSPHHNESYQRGGSEPRDVFDILKNVEIKNADEANFLKSKLCNLLKEFKTKKSENALQNSHGRAAISKDYNSLNPDPELSPRHQYDTTLREDSDIRRPEEHYFKEDHRGRGWQQRENVTDEWRQEYHHPVRGEPRQSNRSRYEEVFGWPGMSQPPDTTHSNEPTRYPERFQEPMQPRDYPPAAEEFLDSHSSAPPHYMERGPRMDRGPRYSNNLEKITSTLLELVARK</sequence>
<feature type="domain" description="C2H2-type" evidence="2">
    <location>
        <begin position="18"/>
        <end position="40"/>
    </location>
</feature>